<dbReference type="InterPro" id="IPR012476">
    <property type="entry name" value="GLE1"/>
</dbReference>
<proteinExistence type="inferred from homology"/>
<feature type="region of interest" description="Disordered" evidence="11">
    <location>
        <begin position="1"/>
        <end position="174"/>
    </location>
</feature>
<dbReference type="AlphaFoldDB" id="A0A8H4VK08"/>
<evidence type="ECO:0000256" key="3">
    <source>
        <dbReference type="ARBA" id="ARBA00022448"/>
    </source>
</evidence>
<evidence type="ECO:0000256" key="8">
    <source>
        <dbReference type="ARBA" id="ARBA00023242"/>
    </source>
</evidence>
<feature type="compositionally biased region" description="Pro residues" evidence="11">
    <location>
        <begin position="29"/>
        <end position="44"/>
    </location>
</feature>
<keyword evidence="8" id="KW-0539">Nucleus</keyword>
<dbReference type="Gene3D" id="1.25.40.510">
    <property type="entry name" value="GLE1-like"/>
    <property type="match status" value="1"/>
</dbReference>
<comment type="subcellular location">
    <subcellularLocation>
        <location evidence="1">Nucleus</location>
        <location evidence="1">Nuclear pore complex</location>
    </subcellularLocation>
</comment>
<feature type="compositionally biased region" description="Pro residues" evidence="11">
    <location>
        <begin position="96"/>
        <end position="114"/>
    </location>
</feature>
<dbReference type="PANTHER" id="PTHR12960">
    <property type="entry name" value="GLE-1-RELATED"/>
    <property type="match status" value="1"/>
</dbReference>
<protein>
    <recommendedName>
        <fullName evidence="9">mRNA export factor GLE1</fullName>
    </recommendedName>
    <alternativeName>
        <fullName evidence="10">Nucleoporin GLE1</fullName>
    </alternativeName>
</protein>
<evidence type="ECO:0000256" key="11">
    <source>
        <dbReference type="SAM" id="MobiDB-lite"/>
    </source>
</evidence>
<dbReference type="Proteomes" id="UP000566819">
    <property type="component" value="Unassembled WGS sequence"/>
</dbReference>
<reference evidence="12 13" key="1">
    <citation type="submission" date="2020-03" db="EMBL/GenBank/DDBJ databases">
        <title>Draft Genome Sequence of Cudoniella acicularis.</title>
        <authorList>
            <person name="Buettner E."/>
            <person name="Kellner H."/>
        </authorList>
    </citation>
    <scope>NUCLEOTIDE SEQUENCE [LARGE SCALE GENOMIC DNA]</scope>
    <source>
        <strain evidence="12 13">DSM 108380</strain>
    </source>
</reference>
<feature type="compositionally biased region" description="Low complexity" evidence="11">
    <location>
        <begin position="85"/>
        <end position="95"/>
    </location>
</feature>
<dbReference type="GO" id="GO:0031369">
    <property type="term" value="F:translation initiation factor binding"/>
    <property type="evidence" value="ECO:0007669"/>
    <property type="project" value="TreeGrafter"/>
</dbReference>
<dbReference type="GO" id="GO:0005543">
    <property type="term" value="F:phospholipid binding"/>
    <property type="evidence" value="ECO:0007669"/>
    <property type="project" value="TreeGrafter"/>
</dbReference>
<evidence type="ECO:0000256" key="7">
    <source>
        <dbReference type="ARBA" id="ARBA00023132"/>
    </source>
</evidence>
<dbReference type="EMBL" id="JAAMPI010002527">
    <property type="protein sequence ID" value="KAF4612477.1"/>
    <property type="molecule type" value="Genomic_DNA"/>
</dbReference>
<gene>
    <name evidence="12" type="ORF">G7Y89_g15601</name>
</gene>
<dbReference type="InterPro" id="IPR038506">
    <property type="entry name" value="GLE1-like_sf"/>
</dbReference>
<dbReference type="OrthoDB" id="420884at2759"/>
<keyword evidence="5" id="KW-0653">Protein transport</keyword>
<evidence type="ECO:0000256" key="9">
    <source>
        <dbReference type="ARBA" id="ARBA00026227"/>
    </source>
</evidence>
<evidence type="ECO:0000313" key="13">
    <source>
        <dbReference type="Proteomes" id="UP000566819"/>
    </source>
</evidence>
<keyword evidence="13" id="KW-1185">Reference proteome</keyword>
<feature type="compositionally biased region" description="Pro residues" evidence="11">
    <location>
        <begin position="133"/>
        <end position="149"/>
    </location>
</feature>
<evidence type="ECO:0000313" key="12">
    <source>
        <dbReference type="EMBL" id="KAF4612477.1"/>
    </source>
</evidence>
<evidence type="ECO:0000256" key="4">
    <source>
        <dbReference type="ARBA" id="ARBA00022816"/>
    </source>
</evidence>
<keyword evidence="4" id="KW-0509">mRNA transport</keyword>
<feature type="compositionally biased region" description="Polar residues" evidence="11">
    <location>
        <begin position="55"/>
        <end position="84"/>
    </location>
</feature>
<organism evidence="12 13">
    <name type="scientific">Cudoniella acicularis</name>
    <dbReference type="NCBI Taxonomy" id="354080"/>
    <lineage>
        <taxon>Eukaryota</taxon>
        <taxon>Fungi</taxon>
        <taxon>Dikarya</taxon>
        <taxon>Ascomycota</taxon>
        <taxon>Pezizomycotina</taxon>
        <taxon>Leotiomycetes</taxon>
        <taxon>Helotiales</taxon>
        <taxon>Tricladiaceae</taxon>
        <taxon>Cudoniella</taxon>
    </lineage>
</organism>
<keyword evidence="6" id="KW-0811">Translocation</keyword>
<evidence type="ECO:0000256" key="2">
    <source>
        <dbReference type="ARBA" id="ARBA00011056"/>
    </source>
</evidence>
<dbReference type="GO" id="GO:0015031">
    <property type="term" value="P:protein transport"/>
    <property type="evidence" value="ECO:0007669"/>
    <property type="project" value="UniProtKB-KW"/>
</dbReference>
<feature type="compositionally biased region" description="Low complexity" evidence="11">
    <location>
        <begin position="121"/>
        <end position="132"/>
    </location>
</feature>
<accession>A0A8H4VK08</accession>
<dbReference type="Pfam" id="PF07817">
    <property type="entry name" value="GLE1"/>
    <property type="match status" value="1"/>
</dbReference>
<dbReference type="GO" id="GO:0000822">
    <property type="term" value="F:inositol hexakisphosphate binding"/>
    <property type="evidence" value="ECO:0007669"/>
    <property type="project" value="TreeGrafter"/>
</dbReference>
<keyword evidence="3" id="KW-0813">Transport</keyword>
<evidence type="ECO:0000256" key="6">
    <source>
        <dbReference type="ARBA" id="ARBA00023010"/>
    </source>
</evidence>
<dbReference type="GO" id="GO:0044614">
    <property type="term" value="C:nuclear pore cytoplasmic filaments"/>
    <property type="evidence" value="ECO:0007669"/>
    <property type="project" value="TreeGrafter"/>
</dbReference>
<dbReference type="GO" id="GO:0005737">
    <property type="term" value="C:cytoplasm"/>
    <property type="evidence" value="ECO:0007669"/>
    <property type="project" value="TreeGrafter"/>
</dbReference>
<evidence type="ECO:0000256" key="10">
    <source>
        <dbReference type="ARBA" id="ARBA00029983"/>
    </source>
</evidence>
<sequence>MELDELRLKKRAIGPKGTAGGRKARRIPKIPPRLPTPPPPPVQKPRPSQTPAGQPPSTNTPSSDSLKPQPTSFGQPPATTLNHVQQKPQQQISQPTPTPNPFSQPKPTPNPFSQPPTQSNPPATFPAQQRPAQAPPTTIPAPTFPPQPTLNPVQPVSQASKTNGQKVESSASHLLPETNRLLEIHGNLKRLRKYINAGLEQDPPFKKQIGNLRRKLKPPLGQLTQNSKQNQREKIVNILLESLAIPNQFGLCDPAMFMLDPPEPQEGARYNGEMPSLFIYFVSHFAKAVVGQWAQEASTKPTAALPIGVAAVSIFARPDFLWRGKPLIDILLAKIRHECPVIFGLRGNEKTEEGRARLGWKREKGVWFDEQSHMDRMTGLGAGYASLCLRDFSKSTMKHPWPPTHYWQAIAVIVSTPPNETSSTQYTVLKALINENEGSFLKFYGSAARAALRVALVDFPSQAPKGNVAAASLQVLADQMAQNGGLRVR</sequence>
<evidence type="ECO:0000256" key="5">
    <source>
        <dbReference type="ARBA" id="ARBA00022927"/>
    </source>
</evidence>
<comment type="similarity">
    <text evidence="2">Belongs to the GLE1 family.</text>
</comment>
<evidence type="ECO:0000256" key="1">
    <source>
        <dbReference type="ARBA" id="ARBA00004567"/>
    </source>
</evidence>
<dbReference type="GO" id="GO:0016973">
    <property type="term" value="P:poly(A)+ mRNA export from nucleus"/>
    <property type="evidence" value="ECO:0007669"/>
    <property type="project" value="InterPro"/>
</dbReference>
<comment type="caution">
    <text evidence="12">The sequence shown here is derived from an EMBL/GenBank/DDBJ whole genome shotgun (WGS) entry which is preliminary data.</text>
</comment>
<dbReference type="PANTHER" id="PTHR12960:SF0">
    <property type="entry name" value="MRNA EXPORT FACTOR GLE1"/>
    <property type="match status" value="1"/>
</dbReference>
<keyword evidence="7" id="KW-0906">Nuclear pore complex</keyword>
<name>A0A8H4VK08_9HELO</name>
<feature type="compositionally biased region" description="Polar residues" evidence="11">
    <location>
        <begin position="150"/>
        <end position="172"/>
    </location>
</feature>